<feature type="transmembrane region" description="Helical" evidence="7">
    <location>
        <begin position="141"/>
        <end position="160"/>
    </location>
</feature>
<keyword evidence="3 7" id="KW-0812">Transmembrane</keyword>
<dbReference type="PANTHER" id="PTHR11654">
    <property type="entry name" value="OLIGOPEPTIDE TRANSPORTER-RELATED"/>
    <property type="match status" value="1"/>
</dbReference>
<feature type="transmembrane region" description="Helical" evidence="7">
    <location>
        <begin position="493"/>
        <end position="514"/>
    </location>
</feature>
<keyword evidence="5 7" id="KW-0472">Membrane</keyword>
<accession>A0A559MKW7</accession>
<evidence type="ECO:0000256" key="1">
    <source>
        <dbReference type="ARBA" id="ARBA00004141"/>
    </source>
</evidence>
<feature type="region of interest" description="Disordered" evidence="6">
    <location>
        <begin position="19"/>
        <end position="40"/>
    </location>
</feature>
<comment type="similarity">
    <text evidence="2">Belongs to the major facilitator superfamily. Proton-dependent oligopeptide transporter (POT/PTR) (TC 2.A.17) family.</text>
</comment>
<dbReference type="AlphaFoldDB" id="A0A559MKW7"/>
<dbReference type="SUPFAM" id="SSF103473">
    <property type="entry name" value="MFS general substrate transporter"/>
    <property type="match status" value="2"/>
</dbReference>
<feature type="compositionally biased region" description="Polar residues" evidence="6">
    <location>
        <begin position="27"/>
        <end position="40"/>
    </location>
</feature>
<feature type="transmembrane region" description="Helical" evidence="7">
    <location>
        <begin position="467"/>
        <end position="487"/>
    </location>
</feature>
<evidence type="ECO:0000256" key="3">
    <source>
        <dbReference type="ARBA" id="ARBA00022692"/>
    </source>
</evidence>
<proteinExistence type="inferred from homology"/>
<name>A0A559MKW7_9HELO</name>
<keyword evidence="9" id="KW-1185">Reference proteome</keyword>
<organism evidence="8 9">
    <name type="scientific">Lachnellula willkommii</name>
    <dbReference type="NCBI Taxonomy" id="215461"/>
    <lineage>
        <taxon>Eukaryota</taxon>
        <taxon>Fungi</taxon>
        <taxon>Dikarya</taxon>
        <taxon>Ascomycota</taxon>
        <taxon>Pezizomycotina</taxon>
        <taxon>Leotiomycetes</taxon>
        <taxon>Helotiales</taxon>
        <taxon>Lachnaceae</taxon>
        <taxon>Lachnellula</taxon>
    </lineage>
</organism>
<dbReference type="EMBL" id="QGML01000106">
    <property type="protein sequence ID" value="TVY93605.1"/>
    <property type="molecule type" value="Genomic_DNA"/>
</dbReference>
<dbReference type="Pfam" id="PF00854">
    <property type="entry name" value="PTR2"/>
    <property type="match status" value="1"/>
</dbReference>
<evidence type="ECO:0000256" key="4">
    <source>
        <dbReference type="ARBA" id="ARBA00022989"/>
    </source>
</evidence>
<evidence type="ECO:0000256" key="5">
    <source>
        <dbReference type="ARBA" id="ARBA00023136"/>
    </source>
</evidence>
<evidence type="ECO:0000313" key="8">
    <source>
        <dbReference type="EMBL" id="TVY93605.1"/>
    </source>
</evidence>
<evidence type="ECO:0000256" key="7">
    <source>
        <dbReference type="SAM" id="Phobius"/>
    </source>
</evidence>
<reference evidence="8 9" key="1">
    <citation type="submission" date="2018-05" db="EMBL/GenBank/DDBJ databases">
        <title>Genome sequencing and assembly of the regulated plant pathogen Lachnellula willkommii and related sister species for the development of diagnostic species identification markers.</title>
        <authorList>
            <person name="Giroux E."/>
            <person name="Bilodeau G."/>
        </authorList>
    </citation>
    <scope>NUCLEOTIDE SEQUENCE [LARGE SCALE GENOMIC DNA]</scope>
    <source>
        <strain evidence="8 9">CBS 172.35</strain>
    </source>
</reference>
<comment type="caution">
    <text evidence="8">The sequence shown here is derived from an EMBL/GenBank/DDBJ whole genome shotgun (WGS) entry which is preliminary data.</text>
</comment>
<evidence type="ECO:0000256" key="6">
    <source>
        <dbReference type="SAM" id="MobiDB-lite"/>
    </source>
</evidence>
<evidence type="ECO:0000313" key="9">
    <source>
        <dbReference type="Proteomes" id="UP000315522"/>
    </source>
</evidence>
<comment type="subcellular location">
    <subcellularLocation>
        <location evidence="1">Membrane</location>
        <topology evidence="1">Multi-pass membrane protein</topology>
    </subcellularLocation>
</comment>
<evidence type="ECO:0000256" key="2">
    <source>
        <dbReference type="ARBA" id="ARBA00005982"/>
    </source>
</evidence>
<dbReference type="Proteomes" id="UP000315522">
    <property type="component" value="Unassembled WGS sequence"/>
</dbReference>
<feature type="transmembrane region" description="Helical" evidence="7">
    <location>
        <begin position="378"/>
        <end position="397"/>
    </location>
</feature>
<gene>
    <name evidence="8" type="primary">ptr2_1</name>
    <name evidence="8" type="ORF">LAWI1_G002475</name>
</gene>
<feature type="transmembrane region" description="Helical" evidence="7">
    <location>
        <begin position="225"/>
        <end position="244"/>
    </location>
</feature>
<dbReference type="InterPro" id="IPR036259">
    <property type="entry name" value="MFS_trans_sf"/>
</dbReference>
<sequence length="525" mass="57888">MAEQKSDIRVATTLSRQLSGLEKQVHGEQSTESGLDATTRSGDGRIATDYEFDHLLHVVDDIPFGTWIACLLACCERFVWYAITTPLQNYLQNATGGKIPGALGLGQSTASNIGNALMISSYMASIPAAIVADRYGRYRTMFWSAVIEAIGASILVGTSIPSSLRAADQYEKTKFRVKILKSGEKVVTSRELTITYIYNAYYWGENIGALIADANPLVERYVGFWPAYLIPCCVMWLTLVPILVGKTKFVRTTNSNVMPHVAAALWRGFTGGFKMDAAKPSVQRVKHSRVVPWTESFIEEIKISLHTCRVLLLCPILWLCFNQTFNNLISQAGQMVTCGIPNDMVKATGCLTNIIVAPIIQKALYPFLTRHRIHFGPIARMTLGFGLLSLAMVYAAVLQHLIYTTSPCYDHPLACPAGGNNTPNQISVFLQIPVYFLGEVALIFFCTTGTEYVYNKAPDSMKSLFQAVWFAMAGFGSCLALAFNGLAHDPQLVTMYSILAGLLSISTILLWLIFGDLDKERMTKV</sequence>
<dbReference type="GO" id="GO:0022857">
    <property type="term" value="F:transmembrane transporter activity"/>
    <property type="evidence" value="ECO:0007669"/>
    <property type="project" value="InterPro"/>
</dbReference>
<feature type="transmembrane region" description="Helical" evidence="7">
    <location>
        <begin position="432"/>
        <end position="455"/>
    </location>
</feature>
<protein>
    <submittedName>
        <fullName evidence="8">Putative peptide transporter</fullName>
    </submittedName>
</protein>
<dbReference type="GO" id="GO:0016020">
    <property type="term" value="C:membrane"/>
    <property type="evidence" value="ECO:0007669"/>
    <property type="project" value="UniProtKB-SubCell"/>
</dbReference>
<dbReference type="Gene3D" id="1.20.1250.20">
    <property type="entry name" value="MFS general substrate transporter like domains"/>
    <property type="match status" value="1"/>
</dbReference>
<dbReference type="InterPro" id="IPR000109">
    <property type="entry name" value="POT_fam"/>
</dbReference>
<keyword evidence="4 7" id="KW-1133">Transmembrane helix</keyword>